<dbReference type="EMBL" id="BMLB01000003">
    <property type="protein sequence ID" value="GGK70888.1"/>
    <property type="molecule type" value="Genomic_DNA"/>
</dbReference>
<dbReference type="PANTHER" id="PTHR42743:SF11">
    <property type="entry name" value="AMINODEOXYCHORISMATE LYASE"/>
    <property type="match status" value="1"/>
</dbReference>
<evidence type="ECO:0000313" key="7">
    <source>
        <dbReference type="Proteomes" id="UP000662111"/>
    </source>
</evidence>
<keyword evidence="6" id="KW-0456">Lyase</keyword>
<reference evidence="7" key="1">
    <citation type="journal article" date="2019" name="Int. J. Syst. Evol. Microbiol.">
        <title>The Global Catalogue of Microorganisms (GCM) 10K type strain sequencing project: providing services to taxonomists for standard genome sequencing and annotation.</title>
        <authorList>
            <consortium name="The Broad Institute Genomics Platform"/>
            <consortium name="The Broad Institute Genome Sequencing Center for Infectious Disease"/>
            <person name="Wu L."/>
            <person name="Ma J."/>
        </authorList>
    </citation>
    <scope>NUCLEOTIDE SEQUENCE [LARGE SCALE GENOMIC DNA]</scope>
    <source>
        <strain evidence="7">CGMCC 1.5362</strain>
    </source>
</reference>
<evidence type="ECO:0000313" key="6">
    <source>
        <dbReference type="EMBL" id="GGK70888.1"/>
    </source>
</evidence>
<proteinExistence type="inferred from homology"/>
<dbReference type="Proteomes" id="UP000662111">
    <property type="component" value="Unassembled WGS sequence"/>
</dbReference>
<dbReference type="Gene3D" id="3.20.10.10">
    <property type="entry name" value="D-amino Acid Aminotransferase, subunit A, domain 2"/>
    <property type="match status" value="1"/>
</dbReference>
<gene>
    <name evidence="6" type="ORF">GCM10011509_19150</name>
</gene>
<dbReference type="SUPFAM" id="SSF56752">
    <property type="entry name" value="D-aminoacid aminotransferase-like PLP-dependent enzymes"/>
    <property type="match status" value="1"/>
</dbReference>
<protein>
    <submittedName>
        <fullName evidence="6">4-amino-4-deoxychorismate lyase</fullName>
    </submittedName>
</protein>
<dbReference type="Pfam" id="PF01063">
    <property type="entry name" value="Aminotran_4"/>
    <property type="match status" value="1"/>
</dbReference>
<dbReference type="PROSITE" id="PS00770">
    <property type="entry name" value="AA_TRANSFER_CLASS_4"/>
    <property type="match status" value="1"/>
</dbReference>
<comment type="cofactor">
    <cofactor evidence="1 5">
        <name>pyridoxal 5'-phosphate</name>
        <dbReference type="ChEBI" id="CHEBI:597326"/>
    </cofactor>
</comment>
<dbReference type="InterPro" id="IPR036038">
    <property type="entry name" value="Aminotransferase-like"/>
</dbReference>
<comment type="similarity">
    <text evidence="2 4">Belongs to the class-IV pyridoxal-phosphate-dependent aminotransferase family.</text>
</comment>
<keyword evidence="7" id="KW-1185">Reference proteome</keyword>
<dbReference type="PANTHER" id="PTHR42743">
    <property type="entry name" value="AMINO-ACID AMINOTRANSFERASE"/>
    <property type="match status" value="1"/>
</dbReference>
<dbReference type="InterPro" id="IPR050571">
    <property type="entry name" value="Class-IV_PLP-Dep_Aminotrnsfr"/>
</dbReference>
<keyword evidence="3 5" id="KW-0663">Pyridoxal phosphate</keyword>
<dbReference type="InterPro" id="IPR018300">
    <property type="entry name" value="Aminotrans_IV_CS"/>
</dbReference>
<sequence length="307" mass="32285">MGRMGSAVPQVRVWVDGRRVVGDEPSFSALDHGITVGDGVFETGKLVDGHLFAATRHRERMERSLAGLGLPPLDRDRLQEGIDAVLSLGPLPFGRLRYTVTAGPGPLGSAREPGRATYLVTATEVPRPPRVATVAVVPWARNDVGALAGLKTTSYADNVVALAAAARVGASEALLPNTGGWLCEGTGSNVFVVLDGVVMTPSLRSGPLAGVTRELTIEWLRDEGLEVVEDHLPMTILDDADEVWITSSVRDVCAVTRLEVTGPASTPAGVTLPAPPVAARVLGESPGPVARLAQDVFTRRSAEDLDP</sequence>
<evidence type="ECO:0000256" key="3">
    <source>
        <dbReference type="ARBA" id="ARBA00022898"/>
    </source>
</evidence>
<accession>A0ABQ2F9J3</accession>
<evidence type="ECO:0000256" key="5">
    <source>
        <dbReference type="RuleBase" id="RU004516"/>
    </source>
</evidence>
<comment type="caution">
    <text evidence="6">The sequence shown here is derived from an EMBL/GenBank/DDBJ whole genome shotgun (WGS) entry which is preliminary data.</text>
</comment>
<dbReference type="InterPro" id="IPR001544">
    <property type="entry name" value="Aminotrans_IV"/>
</dbReference>
<evidence type="ECO:0000256" key="1">
    <source>
        <dbReference type="ARBA" id="ARBA00001933"/>
    </source>
</evidence>
<name>A0ABQ2F9J3_9MICO</name>
<evidence type="ECO:0000256" key="4">
    <source>
        <dbReference type="RuleBase" id="RU004106"/>
    </source>
</evidence>
<dbReference type="InterPro" id="IPR043132">
    <property type="entry name" value="BCAT-like_C"/>
</dbReference>
<dbReference type="GO" id="GO:0016829">
    <property type="term" value="F:lyase activity"/>
    <property type="evidence" value="ECO:0007669"/>
    <property type="project" value="UniProtKB-KW"/>
</dbReference>
<organism evidence="6 7">
    <name type="scientific">Ornithinimicrobium pekingense</name>
    <dbReference type="NCBI Taxonomy" id="384677"/>
    <lineage>
        <taxon>Bacteria</taxon>
        <taxon>Bacillati</taxon>
        <taxon>Actinomycetota</taxon>
        <taxon>Actinomycetes</taxon>
        <taxon>Micrococcales</taxon>
        <taxon>Ornithinimicrobiaceae</taxon>
        <taxon>Ornithinimicrobium</taxon>
    </lineage>
</organism>
<evidence type="ECO:0000256" key="2">
    <source>
        <dbReference type="ARBA" id="ARBA00009320"/>
    </source>
</evidence>
<dbReference type="InterPro" id="IPR043131">
    <property type="entry name" value="BCAT-like_N"/>
</dbReference>
<dbReference type="Gene3D" id="3.30.470.10">
    <property type="match status" value="1"/>
</dbReference>